<sequence length="139" mass="16220">MEHESIVYGCIKDSVALMGNRERRMVNRNAMMALPKADEWPYLAQEMFSIPTVEQVFPNYQTEVIHFGASYKGVEYEWDQWLAQFEKLLSSMFWVSATVHLETLLSGTHTFTWETSDSFHTPGSSDIQVHCEWSREDLF</sequence>
<dbReference type="RefSeq" id="WP_232594007.1">
    <property type="nucleotide sequence ID" value="NZ_BSPD01000080.1"/>
</dbReference>
<evidence type="ECO:0000313" key="2">
    <source>
        <dbReference type="Proteomes" id="UP001156870"/>
    </source>
</evidence>
<comment type="caution">
    <text evidence="1">The sequence shown here is derived from an EMBL/GenBank/DDBJ whole genome shotgun (WGS) entry which is preliminary data.</text>
</comment>
<reference evidence="1 2" key="1">
    <citation type="journal article" date="2014" name="Int. J. Syst. Evol. Microbiol.">
        <title>Complete genome sequence of Corynebacterium casei LMG S-19264T (=DSM 44701T), isolated from a smear-ripened cheese.</title>
        <authorList>
            <consortium name="US DOE Joint Genome Institute (JGI-PGF)"/>
            <person name="Walter F."/>
            <person name="Albersmeier A."/>
            <person name="Kalinowski J."/>
            <person name="Ruckert C."/>
        </authorList>
    </citation>
    <scope>NUCLEOTIDE SEQUENCE [LARGE SCALE GENOMIC DNA]</scope>
    <source>
        <strain evidence="1 2">NBRC 110095</strain>
    </source>
</reference>
<evidence type="ECO:0000313" key="1">
    <source>
        <dbReference type="EMBL" id="GLS27515.1"/>
    </source>
</evidence>
<protein>
    <submittedName>
        <fullName evidence="1">Uncharacterized protein</fullName>
    </submittedName>
</protein>
<accession>A0AA37WNH4</accession>
<proteinExistence type="predicted"/>
<dbReference type="EMBL" id="BSPD01000080">
    <property type="protein sequence ID" value="GLS27515.1"/>
    <property type="molecule type" value="Genomic_DNA"/>
</dbReference>
<name>A0AA37WNH4_9GAMM</name>
<gene>
    <name evidence="1" type="ORF">GCM10007877_32340</name>
</gene>
<keyword evidence="2" id="KW-1185">Reference proteome</keyword>
<organism evidence="1 2">
    <name type="scientific">Marinibactrum halimedae</name>
    <dbReference type="NCBI Taxonomy" id="1444977"/>
    <lineage>
        <taxon>Bacteria</taxon>
        <taxon>Pseudomonadati</taxon>
        <taxon>Pseudomonadota</taxon>
        <taxon>Gammaproteobacteria</taxon>
        <taxon>Cellvibrionales</taxon>
        <taxon>Cellvibrionaceae</taxon>
        <taxon>Marinibactrum</taxon>
    </lineage>
</organism>
<dbReference type="AlphaFoldDB" id="A0AA37WNH4"/>
<dbReference type="Proteomes" id="UP001156870">
    <property type="component" value="Unassembled WGS sequence"/>
</dbReference>